<evidence type="ECO:0000259" key="7">
    <source>
        <dbReference type="PROSITE" id="PS50103"/>
    </source>
</evidence>
<dbReference type="GO" id="GO:0051252">
    <property type="term" value="P:regulation of RNA metabolic process"/>
    <property type="evidence" value="ECO:0007669"/>
    <property type="project" value="UniProtKB-ARBA"/>
</dbReference>
<keyword evidence="3 5" id="KW-0863">Zinc-finger</keyword>
<dbReference type="AlphaFoldDB" id="A0A137P0Q7"/>
<keyword evidence="4 5" id="KW-0862">Zinc</keyword>
<evidence type="ECO:0000256" key="3">
    <source>
        <dbReference type="ARBA" id="ARBA00022771"/>
    </source>
</evidence>
<dbReference type="SUPFAM" id="SSF90229">
    <property type="entry name" value="CCCH zinc finger"/>
    <property type="match status" value="2"/>
</dbReference>
<accession>A0A137P0Q7</accession>
<proteinExistence type="predicted"/>
<sequence length="187" mass="21066">MSSPINFTLMDKELSKSFFTTRFSNSSVAEETKPFSFSNFSKSLTSALPQTTEDTMEINYSALTTLDYIVDSDLEFSDTESESSNSASRSSTLSSSPTEATLSEDVDGSLSDPAQGEKSVVLFKTEMCKSFVETGICRYGKRCKFAHGEQEQRMVHRHPKYKTQICRNFKEKGSCPYGQRCCYRHSY</sequence>
<evidence type="ECO:0000256" key="5">
    <source>
        <dbReference type="PROSITE-ProRule" id="PRU00723"/>
    </source>
</evidence>
<feature type="domain" description="C3H1-type" evidence="7">
    <location>
        <begin position="122"/>
        <end position="150"/>
    </location>
</feature>
<keyword evidence="9" id="KW-1185">Reference proteome</keyword>
<dbReference type="InterPro" id="IPR036855">
    <property type="entry name" value="Znf_CCCH_sf"/>
</dbReference>
<feature type="zinc finger region" description="C3H1-type" evidence="5">
    <location>
        <begin position="122"/>
        <end position="150"/>
    </location>
</feature>
<gene>
    <name evidence="8" type="ORF">CONCODRAFT_79698</name>
</gene>
<dbReference type="InterPro" id="IPR000571">
    <property type="entry name" value="Znf_CCCH"/>
</dbReference>
<evidence type="ECO:0000313" key="9">
    <source>
        <dbReference type="Proteomes" id="UP000070444"/>
    </source>
</evidence>
<feature type="compositionally biased region" description="Low complexity" evidence="6">
    <location>
        <begin position="82"/>
        <end position="101"/>
    </location>
</feature>
<organism evidence="8 9">
    <name type="scientific">Conidiobolus coronatus (strain ATCC 28846 / CBS 209.66 / NRRL 28638)</name>
    <name type="common">Delacroixia coronata</name>
    <dbReference type="NCBI Taxonomy" id="796925"/>
    <lineage>
        <taxon>Eukaryota</taxon>
        <taxon>Fungi</taxon>
        <taxon>Fungi incertae sedis</taxon>
        <taxon>Zoopagomycota</taxon>
        <taxon>Entomophthoromycotina</taxon>
        <taxon>Entomophthoromycetes</taxon>
        <taxon>Entomophthorales</taxon>
        <taxon>Ancylistaceae</taxon>
        <taxon>Conidiobolus</taxon>
    </lineage>
</organism>
<keyword evidence="1 5" id="KW-0479">Metal-binding</keyword>
<dbReference type="EMBL" id="KQ964569">
    <property type="protein sequence ID" value="KXN68607.1"/>
    <property type="molecule type" value="Genomic_DNA"/>
</dbReference>
<feature type="domain" description="C3H1-type" evidence="7">
    <location>
        <begin position="160"/>
        <end position="187"/>
    </location>
</feature>
<reference evidence="8 9" key="1">
    <citation type="journal article" date="2015" name="Genome Biol. Evol.">
        <title>Phylogenomic analyses indicate that early fungi evolved digesting cell walls of algal ancestors of land plants.</title>
        <authorList>
            <person name="Chang Y."/>
            <person name="Wang S."/>
            <person name="Sekimoto S."/>
            <person name="Aerts A.L."/>
            <person name="Choi C."/>
            <person name="Clum A."/>
            <person name="LaButti K.M."/>
            <person name="Lindquist E.A."/>
            <person name="Yee Ngan C."/>
            <person name="Ohm R.A."/>
            <person name="Salamov A.A."/>
            <person name="Grigoriev I.V."/>
            <person name="Spatafora J.W."/>
            <person name="Berbee M.L."/>
        </authorList>
    </citation>
    <scope>NUCLEOTIDE SEQUENCE [LARGE SCALE GENOMIC DNA]</scope>
    <source>
        <strain evidence="8 9">NRRL 28638</strain>
    </source>
</reference>
<dbReference type="SMART" id="SM00356">
    <property type="entry name" value="ZnF_C3H1"/>
    <property type="match status" value="2"/>
</dbReference>
<dbReference type="FunFam" id="4.10.1000.10:FF:000003">
    <property type="entry name" value="Zinc finger CCCH domain-containing protein"/>
    <property type="match status" value="1"/>
</dbReference>
<evidence type="ECO:0000313" key="8">
    <source>
        <dbReference type="EMBL" id="KXN68607.1"/>
    </source>
</evidence>
<keyword evidence="2" id="KW-0677">Repeat</keyword>
<dbReference type="InterPro" id="IPR045877">
    <property type="entry name" value="ZFP36-like"/>
</dbReference>
<dbReference type="PROSITE" id="PS50103">
    <property type="entry name" value="ZF_C3H1"/>
    <property type="match status" value="2"/>
</dbReference>
<dbReference type="GO" id="GO:0003729">
    <property type="term" value="F:mRNA binding"/>
    <property type="evidence" value="ECO:0007669"/>
    <property type="project" value="InterPro"/>
</dbReference>
<feature type="region of interest" description="Disordered" evidence="6">
    <location>
        <begin position="79"/>
        <end position="114"/>
    </location>
</feature>
<evidence type="ECO:0000256" key="6">
    <source>
        <dbReference type="SAM" id="MobiDB-lite"/>
    </source>
</evidence>
<feature type="zinc finger region" description="C3H1-type" evidence="5">
    <location>
        <begin position="160"/>
        <end position="187"/>
    </location>
</feature>
<evidence type="ECO:0000256" key="1">
    <source>
        <dbReference type="ARBA" id="ARBA00022723"/>
    </source>
</evidence>
<dbReference type="OrthoDB" id="410307at2759"/>
<dbReference type="Pfam" id="PF00642">
    <property type="entry name" value="zf-CCCH"/>
    <property type="match status" value="2"/>
</dbReference>
<dbReference type="GO" id="GO:0010468">
    <property type="term" value="P:regulation of gene expression"/>
    <property type="evidence" value="ECO:0007669"/>
    <property type="project" value="UniProtKB-ARBA"/>
</dbReference>
<dbReference type="GO" id="GO:0008270">
    <property type="term" value="F:zinc ion binding"/>
    <property type="evidence" value="ECO:0007669"/>
    <property type="project" value="UniProtKB-KW"/>
</dbReference>
<dbReference type="PANTHER" id="PTHR12547">
    <property type="entry name" value="CCCH ZINC FINGER/TIS11-RELATED"/>
    <property type="match status" value="1"/>
</dbReference>
<name>A0A137P0Q7_CONC2</name>
<evidence type="ECO:0000256" key="4">
    <source>
        <dbReference type="ARBA" id="ARBA00022833"/>
    </source>
</evidence>
<dbReference type="STRING" id="796925.A0A137P0Q7"/>
<dbReference type="Proteomes" id="UP000070444">
    <property type="component" value="Unassembled WGS sequence"/>
</dbReference>
<evidence type="ECO:0000256" key="2">
    <source>
        <dbReference type="ARBA" id="ARBA00022737"/>
    </source>
</evidence>
<protein>
    <recommendedName>
        <fullName evidence="7">C3H1-type domain-containing protein</fullName>
    </recommendedName>
</protein>
<dbReference type="Gene3D" id="4.10.1000.10">
    <property type="entry name" value="Zinc finger, CCCH-type"/>
    <property type="match status" value="2"/>
</dbReference>